<accession>A0A371I9A7</accession>
<proteinExistence type="predicted"/>
<reference evidence="1" key="1">
    <citation type="submission" date="2018-05" db="EMBL/GenBank/DDBJ databases">
        <title>Draft genome of Mucuna pruriens seed.</title>
        <authorList>
            <person name="Nnadi N.E."/>
            <person name="Vos R."/>
            <person name="Hasami M.H."/>
            <person name="Devisetty U.K."/>
            <person name="Aguiy J.C."/>
        </authorList>
    </citation>
    <scope>NUCLEOTIDE SEQUENCE [LARGE SCALE GENOMIC DNA]</scope>
    <source>
        <strain evidence="1">JCA_2017</strain>
    </source>
</reference>
<evidence type="ECO:0008006" key="3">
    <source>
        <dbReference type="Google" id="ProtNLM"/>
    </source>
</evidence>
<dbReference type="AlphaFoldDB" id="A0A371I9A7"/>
<evidence type="ECO:0000313" key="2">
    <source>
        <dbReference type="Proteomes" id="UP000257109"/>
    </source>
</evidence>
<feature type="non-terminal residue" evidence="1">
    <location>
        <position position="1"/>
    </location>
</feature>
<keyword evidence="2" id="KW-1185">Reference proteome</keyword>
<protein>
    <recommendedName>
        <fullName evidence="3">Copia protein</fullName>
    </recommendedName>
</protein>
<organism evidence="1 2">
    <name type="scientific">Mucuna pruriens</name>
    <name type="common">Velvet bean</name>
    <name type="synonym">Dolichos pruriens</name>
    <dbReference type="NCBI Taxonomy" id="157652"/>
    <lineage>
        <taxon>Eukaryota</taxon>
        <taxon>Viridiplantae</taxon>
        <taxon>Streptophyta</taxon>
        <taxon>Embryophyta</taxon>
        <taxon>Tracheophyta</taxon>
        <taxon>Spermatophyta</taxon>
        <taxon>Magnoliopsida</taxon>
        <taxon>eudicotyledons</taxon>
        <taxon>Gunneridae</taxon>
        <taxon>Pentapetalae</taxon>
        <taxon>rosids</taxon>
        <taxon>fabids</taxon>
        <taxon>Fabales</taxon>
        <taxon>Fabaceae</taxon>
        <taxon>Papilionoideae</taxon>
        <taxon>50 kb inversion clade</taxon>
        <taxon>NPAAA clade</taxon>
        <taxon>indigoferoid/millettioid clade</taxon>
        <taxon>Phaseoleae</taxon>
        <taxon>Mucuna</taxon>
    </lineage>
</organism>
<comment type="caution">
    <text evidence="1">The sequence shown here is derived from an EMBL/GenBank/DDBJ whole genome shotgun (WGS) entry which is preliminary data.</text>
</comment>
<sequence length="137" mass="16224">MICIRPNITYDVGIVSRFLSNPRNEHWNAVFEGNCQKLFVFWQRKFNLRYLDADVAGDVDLRKSTLVYLISFAEGSFFMTTVTTKVQCFKHHESRFLQELSYNQESYVLYCGSQSTIYLNKYLTFHAKLKHIDGRYH</sequence>
<gene>
    <name evidence="1" type="ORF">CR513_03700</name>
</gene>
<dbReference type="Proteomes" id="UP000257109">
    <property type="component" value="Unassembled WGS sequence"/>
</dbReference>
<name>A0A371I9A7_MUCPR</name>
<evidence type="ECO:0000313" key="1">
    <source>
        <dbReference type="EMBL" id="RDY11612.1"/>
    </source>
</evidence>
<dbReference type="PANTHER" id="PTHR11439">
    <property type="entry name" value="GAG-POL-RELATED RETROTRANSPOSON"/>
    <property type="match status" value="1"/>
</dbReference>
<dbReference type="EMBL" id="QJKJ01000612">
    <property type="protein sequence ID" value="RDY11612.1"/>
    <property type="molecule type" value="Genomic_DNA"/>
</dbReference>
<dbReference type="PANTHER" id="PTHR11439:SF467">
    <property type="entry name" value="INTEGRASE CATALYTIC DOMAIN-CONTAINING PROTEIN"/>
    <property type="match status" value="1"/>
</dbReference>